<keyword evidence="10" id="KW-1185">Reference proteome</keyword>
<dbReference type="AlphaFoldDB" id="A0AA94JDV0"/>
<dbReference type="InterPro" id="IPR056412">
    <property type="entry name" value="Ig_CycH"/>
</dbReference>
<dbReference type="GO" id="GO:0005886">
    <property type="term" value="C:plasma membrane"/>
    <property type="evidence" value="ECO:0007669"/>
    <property type="project" value="TreeGrafter"/>
</dbReference>
<feature type="repeat" description="TPR" evidence="5">
    <location>
        <begin position="162"/>
        <end position="195"/>
    </location>
</feature>
<dbReference type="InterPro" id="IPR051263">
    <property type="entry name" value="C-type_cytochrome_biogenesis"/>
</dbReference>
<dbReference type="GO" id="GO:0030313">
    <property type="term" value="C:cell envelope"/>
    <property type="evidence" value="ECO:0007669"/>
    <property type="project" value="UniProtKB-SubCell"/>
</dbReference>
<dbReference type="Proteomes" id="UP000286680">
    <property type="component" value="Unassembled WGS sequence"/>
</dbReference>
<accession>A0AA94JDV0</accession>
<keyword evidence="6" id="KW-0472">Membrane</keyword>
<dbReference type="Pfam" id="PF23892">
    <property type="entry name" value="Ig_CycH"/>
    <property type="match status" value="1"/>
</dbReference>
<dbReference type="InterPro" id="IPR019734">
    <property type="entry name" value="TPR_rpt"/>
</dbReference>
<evidence type="ECO:0000256" key="4">
    <source>
        <dbReference type="ARBA" id="ARBA00022803"/>
    </source>
</evidence>
<sequence>MIKLVLTLAALVILAVIVVLLARLFQRKQDIRRDAENQQWYQQRLRELEDDNDNGRLSAEEYQQAKVELDKTYVTDSRNIEDEVRWLPAKPWLPMLLLVVISVGFYAGFGSWSLQRQADQALQQLPELGKTVLQEQQQVDAETLSTFALGLRQKLQRQGDDPIAWWIYAGLMTDLQQFDQANNAFERSLKLDPDRVGTLISYARFLLQNGGADANQKAAQLLARVLRLEPSNIDALSLSGFVAFENGNYQQAINAWQQLLQLTPDGAARRSAVEQAIADAEQRMQQDAQQLTVTVEVSESLRDQIPAGATLFVYVTAADGAPMPAAVKRVPASSLPVTVTLSNRDSMLPDYRMSSLSQWKVQARVSADDKIDAAAGDLNAEAKVIKAKESATVTLQLSEQTVQEK</sequence>
<evidence type="ECO:0000313" key="9">
    <source>
        <dbReference type="EMBL" id="RUO45018.1"/>
    </source>
</evidence>
<feature type="domain" description="Cytochrome c-type biogenesis protein H TPR" evidence="8">
    <location>
        <begin position="116"/>
        <end position="269"/>
    </location>
</feature>
<reference evidence="10" key="1">
    <citation type="journal article" date="2018" name="Front. Microbiol.">
        <title>Genome-Based Analysis Reveals the Taxonomy and Diversity of the Family Idiomarinaceae.</title>
        <authorList>
            <person name="Liu Y."/>
            <person name="Lai Q."/>
            <person name="Shao Z."/>
        </authorList>
    </citation>
    <scope>NUCLEOTIDE SEQUENCE [LARGE SCALE GENOMIC DNA]</scope>
    <source>
        <strain evidence="10">SN-14</strain>
    </source>
</reference>
<feature type="domain" description="Cytochrome c-type biogenesis protein H Ig-like" evidence="7">
    <location>
        <begin position="291"/>
        <end position="396"/>
    </location>
</feature>
<evidence type="ECO:0000256" key="2">
    <source>
        <dbReference type="ARBA" id="ARBA00022737"/>
    </source>
</evidence>
<dbReference type="PROSITE" id="PS50005">
    <property type="entry name" value="TPR"/>
    <property type="match status" value="2"/>
</dbReference>
<dbReference type="Pfam" id="PF23914">
    <property type="entry name" value="TPR_CcmH_CycH"/>
    <property type="match status" value="1"/>
</dbReference>
<evidence type="ECO:0000259" key="7">
    <source>
        <dbReference type="Pfam" id="PF23892"/>
    </source>
</evidence>
<dbReference type="GO" id="GO:0017004">
    <property type="term" value="P:cytochrome complex assembly"/>
    <property type="evidence" value="ECO:0007669"/>
    <property type="project" value="UniProtKB-KW"/>
</dbReference>
<feature type="transmembrane region" description="Helical" evidence="6">
    <location>
        <begin position="6"/>
        <end position="25"/>
    </location>
</feature>
<comment type="caution">
    <text evidence="9">The sequence shown here is derived from an EMBL/GenBank/DDBJ whole genome shotgun (WGS) entry which is preliminary data.</text>
</comment>
<keyword evidence="2" id="KW-0677">Repeat</keyword>
<dbReference type="InterPro" id="IPR011990">
    <property type="entry name" value="TPR-like_helical_dom_sf"/>
</dbReference>
<dbReference type="PANTHER" id="PTHR47870">
    <property type="entry name" value="CYTOCHROME C-TYPE BIOGENESIS PROTEIN CCMH"/>
    <property type="match status" value="1"/>
</dbReference>
<dbReference type="PROSITE" id="PS00018">
    <property type="entry name" value="EF_HAND_1"/>
    <property type="match status" value="1"/>
</dbReference>
<evidence type="ECO:0000256" key="3">
    <source>
        <dbReference type="ARBA" id="ARBA00022748"/>
    </source>
</evidence>
<dbReference type="SUPFAM" id="SSF48452">
    <property type="entry name" value="TPR-like"/>
    <property type="match status" value="1"/>
</dbReference>
<comment type="subcellular location">
    <subcellularLocation>
        <location evidence="1">Cell envelope</location>
    </subcellularLocation>
</comment>
<dbReference type="InterPro" id="IPR056413">
    <property type="entry name" value="TPR_CcmH_CycH"/>
</dbReference>
<organism evidence="9 10">
    <name type="scientific">Idiomarina aquatica</name>
    <dbReference type="NCBI Taxonomy" id="1327752"/>
    <lineage>
        <taxon>Bacteria</taxon>
        <taxon>Pseudomonadati</taxon>
        <taxon>Pseudomonadota</taxon>
        <taxon>Gammaproteobacteria</taxon>
        <taxon>Alteromonadales</taxon>
        <taxon>Idiomarinaceae</taxon>
        <taxon>Idiomarina</taxon>
    </lineage>
</organism>
<dbReference type="RefSeq" id="WP_105305876.1">
    <property type="nucleotide sequence ID" value="NZ_PIPS01000001.1"/>
</dbReference>
<keyword evidence="6" id="KW-0812">Transmembrane</keyword>
<evidence type="ECO:0000259" key="8">
    <source>
        <dbReference type="Pfam" id="PF23914"/>
    </source>
</evidence>
<dbReference type="PANTHER" id="PTHR47870:SF1">
    <property type="entry name" value="CYTOCHROME C-TYPE BIOGENESIS PROTEIN CCMH"/>
    <property type="match status" value="1"/>
</dbReference>
<dbReference type="EMBL" id="PIPS01000001">
    <property type="protein sequence ID" value="RUO45018.1"/>
    <property type="molecule type" value="Genomic_DNA"/>
</dbReference>
<keyword evidence="3" id="KW-0201">Cytochrome c-type biogenesis</keyword>
<evidence type="ECO:0000256" key="1">
    <source>
        <dbReference type="ARBA" id="ARBA00004196"/>
    </source>
</evidence>
<feature type="transmembrane region" description="Helical" evidence="6">
    <location>
        <begin position="95"/>
        <end position="114"/>
    </location>
</feature>
<dbReference type="InterPro" id="IPR017560">
    <property type="entry name" value="Cyt_c_biogenesis_CcmI"/>
</dbReference>
<protein>
    <submittedName>
        <fullName evidence="9">C-type cytochrome biogenesis protein CcmI</fullName>
    </submittedName>
</protein>
<evidence type="ECO:0000313" key="10">
    <source>
        <dbReference type="Proteomes" id="UP000286680"/>
    </source>
</evidence>
<dbReference type="Gene3D" id="1.25.40.10">
    <property type="entry name" value="Tetratricopeptide repeat domain"/>
    <property type="match status" value="1"/>
</dbReference>
<evidence type="ECO:0000256" key="5">
    <source>
        <dbReference type="PROSITE-ProRule" id="PRU00339"/>
    </source>
</evidence>
<keyword evidence="6" id="KW-1133">Transmembrane helix</keyword>
<proteinExistence type="predicted"/>
<gene>
    <name evidence="9" type="primary">ccmI</name>
    <name evidence="9" type="ORF">CWE23_03060</name>
</gene>
<dbReference type="InterPro" id="IPR018247">
    <property type="entry name" value="EF_Hand_1_Ca_BS"/>
</dbReference>
<keyword evidence="4 5" id="KW-0802">TPR repeat</keyword>
<feature type="repeat" description="TPR" evidence="5">
    <location>
        <begin position="233"/>
        <end position="266"/>
    </location>
</feature>
<dbReference type="NCBIfam" id="TIGR03142">
    <property type="entry name" value="cytochro_ccmI"/>
    <property type="match status" value="1"/>
</dbReference>
<name>A0AA94JDV0_9GAMM</name>
<evidence type="ECO:0000256" key="6">
    <source>
        <dbReference type="SAM" id="Phobius"/>
    </source>
</evidence>